<dbReference type="Pfam" id="PF01850">
    <property type="entry name" value="PIN"/>
    <property type="match status" value="1"/>
</dbReference>
<feature type="domain" description="PIN" evidence="1">
    <location>
        <begin position="4"/>
        <end position="121"/>
    </location>
</feature>
<dbReference type="Proteomes" id="UP001480955">
    <property type="component" value="Unassembled WGS sequence"/>
</dbReference>
<dbReference type="SUPFAM" id="SSF88723">
    <property type="entry name" value="PIN domain-like"/>
    <property type="match status" value="1"/>
</dbReference>
<dbReference type="InterPro" id="IPR052919">
    <property type="entry name" value="TA_system_RNase"/>
</dbReference>
<dbReference type="InterPro" id="IPR041705">
    <property type="entry name" value="PIN_Sll0205"/>
</dbReference>
<accession>A0ABV1QIG6</accession>
<dbReference type="InterPro" id="IPR002716">
    <property type="entry name" value="PIN_dom"/>
</dbReference>
<comment type="caution">
    <text evidence="2">The sequence shown here is derived from an EMBL/GenBank/DDBJ whole genome shotgun (WGS) entry which is preliminary data.</text>
</comment>
<evidence type="ECO:0000259" key="1">
    <source>
        <dbReference type="Pfam" id="PF01850"/>
    </source>
</evidence>
<keyword evidence="3" id="KW-1185">Reference proteome</keyword>
<dbReference type="EMBL" id="JBELQE010000030">
    <property type="protein sequence ID" value="MER2249189.1"/>
    <property type="molecule type" value="Genomic_DNA"/>
</dbReference>
<name>A0ABV1QIG6_9HYPH</name>
<organism evidence="2 3">
    <name type="scientific">Methylorubrum podarium</name>
    <dbReference type="NCBI Taxonomy" id="200476"/>
    <lineage>
        <taxon>Bacteria</taxon>
        <taxon>Pseudomonadati</taxon>
        <taxon>Pseudomonadota</taxon>
        <taxon>Alphaproteobacteria</taxon>
        <taxon>Hyphomicrobiales</taxon>
        <taxon>Methylobacteriaceae</taxon>
        <taxon>Methylorubrum</taxon>
    </lineage>
</organism>
<dbReference type="InterPro" id="IPR029060">
    <property type="entry name" value="PIN-like_dom_sf"/>
</dbReference>
<dbReference type="PANTHER" id="PTHR36173">
    <property type="entry name" value="RIBONUCLEASE VAPC16-RELATED"/>
    <property type="match status" value="1"/>
</dbReference>
<gene>
    <name evidence="2" type="ORF">ABS772_04595</name>
</gene>
<dbReference type="Gene3D" id="3.40.50.1010">
    <property type="entry name" value="5'-nuclease"/>
    <property type="match status" value="1"/>
</dbReference>
<dbReference type="PANTHER" id="PTHR36173:SF2">
    <property type="entry name" value="RIBONUCLEASE VAPC16"/>
    <property type="match status" value="1"/>
</dbReference>
<sequence>MRLLLDTHALLWWLSDDPRLEQQARTLIADPHNTVLVSAVTLWEIVVKVRIGKLDAEIDAIVKTIEQQGFALLPITPSHLATLVGLPRHADHRDPFDHLLIAQAIGEGATFLSEDRNAPRYPVTARPCSDRRR</sequence>
<evidence type="ECO:0000313" key="3">
    <source>
        <dbReference type="Proteomes" id="UP001480955"/>
    </source>
</evidence>
<proteinExistence type="predicted"/>
<protein>
    <submittedName>
        <fullName evidence="2">Type II toxin-antitoxin system VapC family toxin</fullName>
    </submittedName>
</protein>
<dbReference type="CDD" id="cd09872">
    <property type="entry name" value="PIN_Sll0205-like"/>
    <property type="match status" value="1"/>
</dbReference>
<dbReference type="RefSeq" id="WP_350392502.1">
    <property type="nucleotide sequence ID" value="NZ_JBELQE010000030.1"/>
</dbReference>
<evidence type="ECO:0000313" key="2">
    <source>
        <dbReference type="EMBL" id="MER2249189.1"/>
    </source>
</evidence>
<reference evidence="2 3" key="1">
    <citation type="submission" date="2024-06" db="EMBL/GenBank/DDBJ databases">
        <authorList>
            <person name="Campbell A.G."/>
        </authorList>
    </citation>
    <scope>NUCLEOTIDE SEQUENCE [LARGE SCALE GENOMIC DNA]</scope>
    <source>
        <strain evidence="2 3">EM12</strain>
    </source>
</reference>